<evidence type="ECO:0000313" key="1">
    <source>
        <dbReference type="EMBL" id="MBU5438689.1"/>
    </source>
</evidence>
<protein>
    <submittedName>
        <fullName evidence="1">Uncharacterized protein</fullName>
    </submittedName>
</protein>
<comment type="caution">
    <text evidence="1">The sequence shown here is derived from an EMBL/GenBank/DDBJ whole genome shotgun (WGS) entry which is preliminary data.</text>
</comment>
<evidence type="ECO:0000313" key="2">
    <source>
        <dbReference type="Proteomes" id="UP000749471"/>
    </source>
</evidence>
<dbReference type="RefSeq" id="WP_216519978.1">
    <property type="nucleotide sequence ID" value="NZ_JAHLPM010000009.1"/>
</dbReference>
<dbReference type="EMBL" id="JAHLPM010000009">
    <property type="protein sequence ID" value="MBU5438689.1"/>
    <property type="molecule type" value="Genomic_DNA"/>
</dbReference>
<gene>
    <name evidence="1" type="ORF">KQI42_11745</name>
</gene>
<accession>A0ABS6E6Z4</accession>
<dbReference type="Proteomes" id="UP000749471">
    <property type="component" value="Unassembled WGS sequence"/>
</dbReference>
<keyword evidence="2" id="KW-1185">Reference proteome</keyword>
<organism evidence="1 2">
    <name type="scientific">Tissierella simiarum</name>
    <dbReference type="NCBI Taxonomy" id="2841534"/>
    <lineage>
        <taxon>Bacteria</taxon>
        <taxon>Bacillati</taxon>
        <taxon>Bacillota</taxon>
        <taxon>Tissierellia</taxon>
        <taxon>Tissierellales</taxon>
        <taxon>Tissierellaceae</taxon>
        <taxon>Tissierella</taxon>
    </lineage>
</organism>
<sequence>MSKSYLLLCFLLIFMTVFVGQVYGESAYIISTLDNDVLKVESFEKSNGIRIMVEKDNEKYYYSLKDSLEIIPLQ</sequence>
<name>A0ABS6E6Z4_9FIRM</name>
<proteinExistence type="predicted"/>
<reference evidence="1 2" key="1">
    <citation type="submission" date="2021-06" db="EMBL/GenBank/DDBJ databases">
        <authorList>
            <person name="Sun Q."/>
            <person name="Li D."/>
        </authorList>
    </citation>
    <scope>NUCLEOTIDE SEQUENCE [LARGE SCALE GENOMIC DNA]</scope>
    <source>
        <strain evidence="1 2">MSJ-40</strain>
    </source>
</reference>